<comment type="caution">
    <text evidence="1">The sequence shown here is derived from an EMBL/GenBank/DDBJ whole genome shotgun (WGS) entry which is preliminary data.</text>
</comment>
<dbReference type="Proteomes" id="UP001479606">
    <property type="component" value="Unassembled WGS sequence"/>
</dbReference>
<gene>
    <name evidence="1" type="ORF">AAFH49_07905</name>
</gene>
<reference evidence="1 2" key="1">
    <citation type="journal article" date="2018" name="Arch. Microbiol.">
        <title>Hymenobacter segetis sp. nov., isolated from soil.</title>
        <authorList>
            <person name="Ten L.N."/>
            <person name="Lim S.J."/>
            <person name="Kim B.O."/>
            <person name="Kang I.K."/>
            <person name="Jung H.Y."/>
        </authorList>
    </citation>
    <scope>NUCLEOTIDE SEQUENCE [LARGE SCALE GENOMIC DNA]</scope>
    <source>
        <strain evidence="1 2">S7-3-11</strain>
    </source>
</reference>
<evidence type="ECO:0000313" key="1">
    <source>
        <dbReference type="EMBL" id="MEL5994128.1"/>
    </source>
</evidence>
<dbReference type="RefSeq" id="WP_342297139.1">
    <property type="nucleotide sequence ID" value="NZ_JBCEVZ010000014.1"/>
</dbReference>
<sequence>MRTLTYRQRTALVLGAGLLFFVIVCAGYLQPTFALWRSNVAQAQALVELQRAPEQLQQLTAQARADAWLMRGYRIDTTRQEGYLLNQLSQTARQYGVTLAALSRGATLNHAGYQVQTRIAKLRGPFRGLVQAVHSLEYERPVGRLASVRFVVEEDRKQRRDFLFAYLYLQSISREVHEKPLP</sequence>
<keyword evidence="2" id="KW-1185">Reference proteome</keyword>
<dbReference type="EMBL" id="JBCEVZ010000014">
    <property type="protein sequence ID" value="MEL5994128.1"/>
    <property type="molecule type" value="Genomic_DNA"/>
</dbReference>
<name>A0ABU9LWQ0_9BACT</name>
<evidence type="ECO:0000313" key="2">
    <source>
        <dbReference type="Proteomes" id="UP001479606"/>
    </source>
</evidence>
<proteinExistence type="predicted"/>
<protein>
    <submittedName>
        <fullName evidence="1">Uncharacterized protein</fullName>
    </submittedName>
</protein>
<accession>A0ABU9LWQ0</accession>
<organism evidence="1 2">
    <name type="scientific">Hymenobacter segetis</name>
    <dbReference type="NCBI Taxonomy" id="2025509"/>
    <lineage>
        <taxon>Bacteria</taxon>
        <taxon>Pseudomonadati</taxon>
        <taxon>Bacteroidota</taxon>
        <taxon>Cytophagia</taxon>
        <taxon>Cytophagales</taxon>
        <taxon>Hymenobacteraceae</taxon>
        <taxon>Hymenobacter</taxon>
    </lineage>
</organism>